<evidence type="ECO:0000313" key="2">
    <source>
        <dbReference type="EMBL" id="MCF4122838.1"/>
    </source>
</evidence>
<evidence type="ECO:0000256" key="1">
    <source>
        <dbReference type="SAM" id="MobiDB-lite"/>
    </source>
</evidence>
<evidence type="ECO:0008006" key="5">
    <source>
        <dbReference type="Google" id="ProtNLM"/>
    </source>
</evidence>
<keyword evidence="4" id="KW-1185">Reference proteome</keyword>
<gene>
    <name evidence="2" type="ORF">L1785_17820</name>
    <name evidence="3" type="ORF">L1785_20805</name>
</gene>
<dbReference type="InterPro" id="IPR040701">
    <property type="entry name" value="Bact_RF_family2"/>
</dbReference>
<reference evidence="3" key="1">
    <citation type="submission" date="2022-01" db="EMBL/GenBank/DDBJ databases">
        <title>Antribacter sp. nov., isolated from Guizhou of China.</title>
        <authorList>
            <person name="Chengliang C."/>
            <person name="Ya Z."/>
        </authorList>
    </citation>
    <scope>NUCLEOTIDE SEQUENCE</scope>
    <source>
        <strain evidence="3">KLBMP 9083</strain>
    </source>
</reference>
<dbReference type="RefSeq" id="WP_236090630.1">
    <property type="nucleotide sequence ID" value="NZ_JAKGSG010000050.1"/>
</dbReference>
<dbReference type="Pfam" id="PF18844">
    <property type="entry name" value="baeRF_family2"/>
    <property type="match status" value="1"/>
</dbReference>
<evidence type="ECO:0000313" key="4">
    <source>
        <dbReference type="Proteomes" id="UP001165405"/>
    </source>
</evidence>
<proteinExistence type="predicted"/>
<sequence length="399" mass="42755">MKIDWLKPLLGHPGPFATLYLDATPAAEAGDRDVANRWRAVRKSLVHQGAPEAVLGEVETAVLRPTRAGGPHGRVVIADDTGVLVDRVVKSPPAVASGVWAPVPALLQAALATDESVEVLCVTVDRQGADFARWGTGGKTTWSFEASHDEIAKTSSPNTKHARIESRAEDSWGRNAEAVAVEVERQVMAGRPEIVLLTGDVRAVPLVRAELVRPVAELTVEVHGGGRGAGVRADTFEEHVEDALDSFRERRRELVLAELRQELGREAGAVTSLADVVSVLARGQVKELVLAEEYATEAATDGRLGTRKLWIGPSPLDIAPTRRDLESLGVTERLEELPATIALVRSAIGQDAGLTFAPEGSVDLIEGVGATLRWHDEGTPTEAVHSMSGDDMRRRGDLV</sequence>
<feature type="region of interest" description="Disordered" evidence="1">
    <location>
        <begin position="378"/>
        <end position="399"/>
    </location>
</feature>
<dbReference type="AlphaFoldDB" id="A0AA41QIL9"/>
<evidence type="ECO:0000313" key="3">
    <source>
        <dbReference type="EMBL" id="MCF4123411.1"/>
    </source>
</evidence>
<comment type="caution">
    <text evidence="3">The sequence shown here is derived from an EMBL/GenBank/DDBJ whole genome shotgun (WGS) entry which is preliminary data.</text>
</comment>
<dbReference type="EMBL" id="JAKGSG010000050">
    <property type="protein sequence ID" value="MCF4122838.1"/>
    <property type="molecule type" value="Genomic_DNA"/>
</dbReference>
<feature type="compositionally biased region" description="Basic and acidic residues" evidence="1">
    <location>
        <begin position="388"/>
        <end position="399"/>
    </location>
</feature>
<dbReference type="Proteomes" id="UP001165405">
    <property type="component" value="Unassembled WGS sequence"/>
</dbReference>
<name>A0AA41QIL9_9MICO</name>
<organism evidence="3 4">
    <name type="scientific">Antribacter soli</name>
    <dbReference type="NCBI Taxonomy" id="2910976"/>
    <lineage>
        <taxon>Bacteria</taxon>
        <taxon>Bacillati</taxon>
        <taxon>Actinomycetota</taxon>
        <taxon>Actinomycetes</taxon>
        <taxon>Micrococcales</taxon>
        <taxon>Promicromonosporaceae</taxon>
        <taxon>Antribacter</taxon>
    </lineage>
</organism>
<accession>A0AA41QIL9</accession>
<dbReference type="EMBL" id="JAKGSG010000060">
    <property type="protein sequence ID" value="MCF4123411.1"/>
    <property type="molecule type" value="Genomic_DNA"/>
</dbReference>
<protein>
    <recommendedName>
        <fullName evidence="5">Peptide chain release factor 1</fullName>
    </recommendedName>
</protein>